<feature type="transmembrane region" description="Helical" evidence="1">
    <location>
        <begin position="224"/>
        <end position="247"/>
    </location>
</feature>
<protein>
    <recommendedName>
        <fullName evidence="4">Transporter</fullName>
    </recommendedName>
</protein>
<dbReference type="InterPro" id="IPR038728">
    <property type="entry name" value="YkvI-like"/>
</dbReference>
<evidence type="ECO:0000313" key="3">
    <source>
        <dbReference type="Proteomes" id="UP000317863"/>
    </source>
</evidence>
<feature type="transmembrane region" description="Helical" evidence="1">
    <location>
        <begin position="332"/>
        <end position="350"/>
    </location>
</feature>
<feature type="transmembrane region" description="Helical" evidence="1">
    <location>
        <begin position="192"/>
        <end position="212"/>
    </location>
</feature>
<feature type="transmembrane region" description="Helical" evidence="1">
    <location>
        <begin position="39"/>
        <end position="59"/>
    </location>
</feature>
<feature type="transmembrane region" description="Helical" evidence="1">
    <location>
        <begin position="267"/>
        <end position="287"/>
    </location>
</feature>
<evidence type="ECO:0008006" key="4">
    <source>
        <dbReference type="Google" id="ProtNLM"/>
    </source>
</evidence>
<keyword evidence="1" id="KW-1133">Transmembrane helix</keyword>
<sequence length="358" mass="38135">MSEKISIGSVIKFGGAYIAYIIGSGFATGQEIVQFYTSYGMLSIAAVLISMFLFAWVGATVMRHGYESTVSGDNTGAYQKFCGKHLGTFYEYFVAFFLFCVVVIMLSGAGATLNEYYGLNHYVGSAAMAIVVYLAYVFGLKGLINIIGTIGPVIIVFTIGVGIISILNSTGDLSSANSIIASMEIPKASPQWWLSGLLYAAYNIFGSIIFLSELGKNAKSSKEASMGGAFGGITLMVGTLLMNVAFLANISEVGALEIPTLYLADRISPVIGVIFSVVLILGIFSTAAPMTWTVCDRITKEGTVKSKVVAAVVVILAFIGGQLPFGQLVGTIYPWTGYLGCLLFICLAVYEIKNRKSL</sequence>
<feature type="transmembrane region" description="Helical" evidence="1">
    <location>
        <begin position="119"/>
        <end position="139"/>
    </location>
</feature>
<reference evidence="2 3" key="1">
    <citation type="submission" date="2019-02" db="EMBL/GenBank/DDBJ databases">
        <title>Peptostreptococcaceae bacterium ZHW00191 nov., a new bacterium isolated from the human gut.</title>
        <authorList>
            <person name="Zhou H.-W."/>
            <person name="Chen X.-J."/>
        </authorList>
    </citation>
    <scope>NUCLEOTIDE SEQUENCE [LARGE SCALE GENOMIC DNA]</scope>
    <source>
        <strain evidence="2 3">ZHW00191</strain>
    </source>
</reference>
<dbReference type="Proteomes" id="UP000317863">
    <property type="component" value="Unassembled WGS sequence"/>
</dbReference>
<accession>A0A544QWK0</accession>
<dbReference type="PANTHER" id="PTHR37814">
    <property type="entry name" value="CONSERVED MEMBRANE PROTEIN"/>
    <property type="match status" value="1"/>
</dbReference>
<feature type="transmembrane region" description="Helical" evidence="1">
    <location>
        <begin position="308"/>
        <end position="326"/>
    </location>
</feature>
<gene>
    <name evidence="2" type="ORF">EXD82_02925</name>
</gene>
<dbReference type="PANTHER" id="PTHR37814:SF1">
    <property type="entry name" value="MEMBRANE PROTEIN"/>
    <property type="match status" value="1"/>
</dbReference>
<dbReference type="RefSeq" id="WP_142535422.1">
    <property type="nucleotide sequence ID" value="NZ_SGJB01000004.1"/>
</dbReference>
<dbReference type="EMBL" id="SGJB01000004">
    <property type="protein sequence ID" value="TQQ85065.1"/>
    <property type="molecule type" value="Genomic_DNA"/>
</dbReference>
<feature type="transmembrane region" description="Helical" evidence="1">
    <location>
        <begin position="7"/>
        <end position="27"/>
    </location>
</feature>
<feature type="transmembrane region" description="Helical" evidence="1">
    <location>
        <begin position="146"/>
        <end position="167"/>
    </location>
</feature>
<proteinExistence type="predicted"/>
<dbReference type="OrthoDB" id="4424890at2"/>
<keyword evidence="1" id="KW-0472">Membrane</keyword>
<name>A0A544QWK0_9FIRM</name>
<organism evidence="2 3">
    <name type="scientific">Peptacetobacter hominis</name>
    <dbReference type="NCBI Taxonomy" id="2743610"/>
    <lineage>
        <taxon>Bacteria</taxon>
        <taxon>Bacillati</taxon>
        <taxon>Bacillota</taxon>
        <taxon>Clostridia</taxon>
        <taxon>Peptostreptococcales</taxon>
        <taxon>Peptostreptococcaceae</taxon>
        <taxon>Peptacetobacter</taxon>
    </lineage>
</organism>
<comment type="caution">
    <text evidence="2">The sequence shown here is derived from an EMBL/GenBank/DDBJ whole genome shotgun (WGS) entry which is preliminary data.</text>
</comment>
<feature type="transmembrane region" description="Helical" evidence="1">
    <location>
        <begin position="89"/>
        <end position="113"/>
    </location>
</feature>
<evidence type="ECO:0000313" key="2">
    <source>
        <dbReference type="EMBL" id="TQQ85065.1"/>
    </source>
</evidence>
<dbReference type="AlphaFoldDB" id="A0A544QWK0"/>
<keyword evidence="3" id="KW-1185">Reference proteome</keyword>
<keyword evidence="1" id="KW-0812">Transmembrane</keyword>
<evidence type="ECO:0000256" key="1">
    <source>
        <dbReference type="SAM" id="Phobius"/>
    </source>
</evidence>